<accession>A0A286U9L6</accession>
<keyword evidence="3" id="KW-1185">Reference proteome</keyword>
<keyword evidence="1" id="KW-0732">Signal</keyword>
<reference evidence="2 3" key="1">
    <citation type="journal article" date="2017" name="Mol. Ecol.">
        <title>Comparative and population genomic landscape of Phellinus noxius: A hypervariable fungus causing root rot in trees.</title>
        <authorList>
            <person name="Chung C.L."/>
            <person name="Lee T.J."/>
            <person name="Akiba M."/>
            <person name="Lee H.H."/>
            <person name="Kuo T.H."/>
            <person name="Liu D."/>
            <person name="Ke H.M."/>
            <person name="Yokoi T."/>
            <person name="Roa M.B."/>
            <person name="Lu M.J."/>
            <person name="Chang Y.Y."/>
            <person name="Ann P.J."/>
            <person name="Tsai J.N."/>
            <person name="Chen C.Y."/>
            <person name="Tzean S.S."/>
            <person name="Ota Y."/>
            <person name="Hattori T."/>
            <person name="Sahashi N."/>
            <person name="Liou R.F."/>
            <person name="Kikuchi T."/>
            <person name="Tsai I.J."/>
        </authorList>
    </citation>
    <scope>NUCLEOTIDE SEQUENCE [LARGE SCALE GENOMIC DNA]</scope>
    <source>
        <strain evidence="2 3">FFPRI411160</strain>
    </source>
</reference>
<dbReference type="Proteomes" id="UP000217199">
    <property type="component" value="Unassembled WGS sequence"/>
</dbReference>
<dbReference type="AlphaFoldDB" id="A0A286U9L6"/>
<evidence type="ECO:0000313" key="2">
    <source>
        <dbReference type="EMBL" id="PAV16268.1"/>
    </source>
</evidence>
<protein>
    <submittedName>
        <fullName evidence="2">Uncharacterized protein</fullName>
    </submittedName>
</protein>
<comment type="caution">
    <text evidence="2">The sequence shown here is derived from an EMBL/GenBank/DDBJ whole genome shotgun (WGS) entry which is preliminary data.</text>
</comment>
<evidence type="ECO:0000256" key="1">
    <source>
        <dbReference type="SAM" id="SignalP"/>
    </source>
</evidence>
<sequence length="77" mass="8332">MQFKSFALFLTLLAGAGAVVASPAQTSQTAKPTSRTGSNTSINHLATNLQPQLLTPVFATVKRPKFYSRILLENLRV</sequence>
<gene>
    <name evidence="2" type="ORF">PNOK_0788800</name>
</gene>
<proteinExistence type="predicted"/>
<feature type="chain" id="PRO_5013803493" evidence="1">
    <location>
        <begin position="22"/>
        <end position="77"/>
    </location>
</feature>
<name>A0A286U9L6_9AGAM</name>
<evidence type="ECO:0000313" key="3">
    <source>
        <dbReference type="Proteomes" id="UP000217199"/>
    </source>
</evidence>
<dbReference type="InParanoid" id="A0A286U9L6"/>
<feature type="signal peptide" evidence="1">
    <location>
        <begin position="1"/>
        <end position="21"/>
    </location>
</feature>
<organism evidence="2 3">
    <name type="scientific">Pyrrhoderma noxium</name>
    <dbReference type="NCBI Taxonomy" id="2282107"/>
    <lineage>
        <taxon>Eukaryota</taxon>
        <taxon>Fungi</taxon>
        <taxon>Dikarya</taxon>
        <taxon>Basidiomycota</taxon>
        <taxon>Agaricomycotina</taxon>
        <taxon>Agaricomycetes</taxon>
        <taxon>Hymenochaetales</taxon>
        <taxon>Hymenochaetaceae</taxon>
        <taxon>Pyrrhoderma</taxon>
    </lineage>
</organism>
<dbReference type="EMBL" id="NBII01000008">
    <property type="protein sequence ID" value="PAV16268.1"/>
    <property type="molecule type" value="Genomic_DNA"/>
</dbReference>